<dbReference type="EMBL" id="JAFBDQ010000003">
    <property type="protein sequence ID" value="MBM7555963.1"/>
    <property type="molecule type" value="Genomic_DNA"/>
</dbReference>
<comment type="caution">
    <text evidence="1">The sequence shown here is derived from an EMBL/GenBank/DDBJ whole genome shotgun (WGS) entry which is preliminary data.</text>
</comment>
<dbReference type="GO" id="GO:0045892">
    <property type="term" value="P:negative regulation of DNA-templated transcription"/>
    <property type="evidence" value="ECO:0007669"/>
    <property type="project" value="UniProtKB-ARBA"/>
</dbReference>
<name>A0A938XRB5_9FIRM</name>
<dbReference type="PANTHER" id="PTHR33677:SF3">
    <property type="entry name" value="COPPER-SENSING TRANSCRIPTIONAL REPRESSOR RICR"/>
    <property type="match status" value="1"/>
</dbReference>
<dbReference type="InterPro" id="IPR038390">
    <property type="entry name" value="Metal_Tscrpt_repr_sf"/>
</dbReference>
<keyword evidence="2" id="KW-1185">Reference proteome</keyword>
<dbReference type="RefSeq" id="WP_204700672.1">
    <property type="nucleotide sequence ID" value="NZ_JAFBDQ010000003.1"/>
</dbReference>
<dbReference type="CDD" id="cd10148">
    <property type="entry name" value="CsoR-like_DUF156"/>
    <property type="match status" value="1"/>
</dbReference>
<proteinExistence type="predicted"/>
<dbReference type="AlphaFoldDB" id="A0A938XRB5"/>
<dbReference type="Gene3D" id="1.20.58.1000">
    <property type="entry name" value="Metal-sensitive repressor, helix protomer"/>
    <property type="match status" value="1"/>
</dbReference>
<dbReference type="Pfam" id="PF02583">
    <property type="entry name" value="Trns_repr_metal"/>
    <property type="match status" value="1"/>
</dbReference>
<sequence length="93" mass="10466">MAELEDEEVKKEVISRLRTIKGHIGGVEKMVENDKDCKDILLQISAIKSSVNKLGLYLAENNVCEFITESLEEGEEVKTAVEEAMTSIFKFTE</sequence>
<protein>
    <submittedName>
        <fullName evidence="1">DNA-binding FrmR family transcriptional regulator</fullName>
    </submittedName>
</protein>
<dbReference type="PANTHER" id="PTHR33677">
    <property type="entry name" value="TRANSCRIPTIONAL REPRESSOR FRMR-RELATED"/>
    <property type="match status" value="1"/>
</dbReference>
<evidence type="ECO:0000313" key="1">
    <source>
        <dbReference type="EMBL" id="MBM7555963.1"/>
    </source>
</evidence>
<evidence type="ECO:0000313" key="2">
    <source>
        <dbReference type="Proteomes" id="UP000774000"/>
    </source>
</evidence>
<keyword evidence="1" id="KW-0238">DNA-binding</keyword>
<gene>
    <name evidence="1" type="ORF">JOC47_000797</name>
</gene>
<dbReference type="GO" id="GO:0003677">
    <property type="term" value="F:DNA binding"/>
    <property type="evidence" value="ECO:0007669"/>
    <property type="project" value="UniProtKB-KW"/>
</dbReference>
<dbReference type="GO" id="GO:0046872">
    <property type="term" value="F:metal ion binding"/>
    <property type="evidence" value="ECO:0007669"/>
    <property type="project" value="InterPro"/>
</dbReference>
<organism evidence="1 2">
    <name type="scientific">Halanaerobacter jeridensis</name>
    <dbReference type="NCBI Taxonomy" id="706427"/>
    <lineage>
        <taxon>Bacteria</taxon>
        <taxon>Bacillati</taxon>
        <taxon>Bacillota</taxon>
        <taxon>Clostridia</taxon>
        <taxon>Halanaerobiales</taxon>
        <taxon>Halobacteroidaceae</taxon>
        <taxon>Halanaerobacter</taxon>
    </lineage>
</organism>
<accession>A0A938XRB5</accession>
<reference evidence="1" key="1">
    <citation type="submission" date="2021-01" db="EMBL/GenBank/DDBJ databases">
        <title>Genomic Encyclopedia of Type Strains, Phase IV (KMG-IV): sequencing the most valuable type-strain genomes for metagenomic binning, comparative biology and taxonomic classification.</title>
        <authorList>
            <person name="Goeker M."/>
        </authorList>
    </citation>
    <scope>NUCLEOTIDE SEQUENCE</scope>
    <source>
        <strain evidence="1">DSM 23230</strain>
    </source>
</reference>
<dbReference type="Proteomes" id="UP000774000">
    <property type="component" value="Unassembled WGS sequence"/>
</dbReference>
<dbReference type="InterPro" id="IPR003735">
    <property type="entry name" value="Metal_Tscrpt_repr"/>
</dbReference>